<gene>
    <name evidence="10" type="primary">LOC105171348</name>
</gene>
<evidence type="ECO:0000256" key="6">
    <source>
        <dbReference type="PROSITE-ProRule" id="PRU00146"/>
    </source>
</evidence>
<proteinExistence type="predicted"/>
<dbReference type="CDD" id="cd04301">
    <property type="entry name" value="NAT_SF"/>
    <property type="match status" value="1"/>
</dbReference>
<dbReference type="CDD" id="cd15532">
    <property type="entry name" value="PHD2_CHD_II"/>
    <property type="match status" value="1"/>
</dbReference>
<sequence length="1436" mass="158406">MEGSVRSGGGVLKKKTSSGCLIIKNKVQNRNSGGGSGGLSINSNEKKRPRLLESDSGSSDEDESLEFMRRKVNDKRLHNDSMGYKRHELDNMEYDRNNVGVDTHGERKRSRVDLFEFDEYDEFDGKRMRNEYVEDTFKMFERSGGGKSKEFGVGSSHYSHRKLLVDKRNHDSYFNDSSSGRSKGTGLRDKGPELEEDEAHMPISLLRLRYQEAGNEPIRLQGKNGVLKVMVNKKKKIDLHPHLKKYDPTGVEDRVGSRSENIMKKDLSTALPVYPASKPPEKRGLFVDKEKTIGKEKMEVKLEKIKPILSKGIKARESETNGMNTDIKARELGVDGTDTALKLAPPGPQACCSKKGVKKEEERPPPPENITPVKVKEGKEGKAKRGGSTEKQMLREKIRGMLTDAGWTIDYRPRRNRDYLDAVYINPSGTAYWSIIKAYDALKKQLEEDNTKSKSTVGSPSFAPLSEDLIHKLTRQTKKKIEEEMKRKIKEDGMTKNAKRSAVRDDGETSGSDQNEERLSSYMKQNSKSRGGELQDMDQESDDDLSDDSANKKLRKIKFGKPSIASRSNVLQGRTSKVIGRCTLLVRGSDRGENSESDGYVPYSGKRTVLAWLIDSGTVKLSEKVQYMNRRRTRVMLEGWITRDGIHCGCCSKILTVSKFELHAGSKLRQPFQNIFLESGVSLLQCQLDAWNRQGESLIQDFHTVDVDGDDPDDDTCGICGDGGALICCDSCPSTFHQICLGIQMLPLGDWHCPNCMCKFCGDAGENVAEGNGTTADEILRCSFCEKTYHKSCSEGVHALPSSCGAPFCGLKCQELYDHLQKILGVKHELEAGFSWSLIQRTDVSDTSHRGFPQKVESNSKLAVALSIMDECFLPIIDRRSGINMIHSVVYNCGSNFNRLNYRGFYTAILERGDEIVSAASIRIHGTCLAEMPFIGTREIYRRQGMCRRLLSAIETELCSLKVEHLIIPAISEHMNTWTRVFGFHQLEDVLRREIKSMNMLVFPGTDMLQKMLVKQEISDGVMVSKSIKKELQSPVLVEKSELGSSMEHDKRMSCGSGVCHDTMINEKVNALDSGSAAPAGPSNDSSAARASDCVCESDIILGNREASMVNTDVENKQNELSTSFKRLHTHGEKNNIADMEKGLLDPPFMDNVNSSKECFMGNQEGVIGNGCKTEAPFLKSIHDSSDETLAAAEANGNQNPLALESAEFAKSHANVGFLLKGSVDAEPKIIVGSAESQSGSVIEPSAEDTRGKVNGEHVASLPTTVVNENSVQFKSDQDQPPILESEVSLSVEPSTDTAASDTKVAIDDVDDNERCDGQAFCSKKNVKSIGLELASGLSLVISAKDSVETINENPNPVPVPTFLDSGESILTSNVEIDQNAVLQVQNDLVVSVPVPKESVNPTETSTPDAEIKIRLAVKVASPISSSEALAQNSYC</sequence>
<dbReference type="InterPro" id="IPR054292">
    <property type="entry name" value="DUF7028"/>
</dbReference>
<dbReference type="RefSeq" id="XP_011090724.1">
    <property type="nucleotide sequence ID" value="XM_011092422.2"/>
</dbReference>
<evidence type="ECO:0000313" key="9">
    <source>
        <dbReference type="Proteomes" id="UP000504604"/>
    </source>
</evidence>
<evidence type="ECO:0000256" key="7">
    <source>
        <dbReference type="SAM" id="MobiDB-lite"/>
    </source>
</evidence>
<feature type="compositionally biased region" description="Gly residues" evidence="7">
    <location>
        <begin position="1"/>
        <end position="11"/>
    </location>
</feature>
<dbReference type="InterPro" id="IPR016181">
    <property type="entry name" value="Acyl_CoA_acyltransferase"/>
</dbReference>
<dbReference type="GO" id="GO:0003714">
    <property type="term" value="F:transcription corepressor activity"/>
    <property type="evidence" value="ECO:0007669"/>
    <property type="project" value="InterPro"/>
</dbReference>
<dbReference type="SUPFAM" id="SSF57903">
    <property type="entry name" value="FYVE/PHD zinc finger"/>
    <property type="match status" value="1"/>
</dbReference>
<dbReference type="GeneID" id="105171348"/>
<keyword evidence="2" id="KW-0479">Metal-binding</keyword>
<dbReference type="Pfam" id="PF23209">
    <property type="entry name" value="IDM1_C"/>
    <property type="match status" value="1"/>
</dbReference>
<dbReference type="InterPro" id="IPR001965">
    <property type="entry name" value="Znf_PHD"/>
</dbReference>
<feature type="compositionally biased region" description="Basic and acidic residues" evidence="7">
    <location>
        <begin position="44"/>
        <end position="53"/>
    </location>
</feature>
<dbReference type="InterPro" id="IPR056511">
    <property type="entry name" value="IDM1_C"/>
</dbReference>
<evidence type="ECO:0000256" key="3">
    <source>
        <dbReference type="ARBA" id="ARBA00022771"/>
    </source>
</evidence>
<dbReference type="InterPro" id="IPR019787">
    <property type="entry name" value="Znf_PHD-finger"/>
</dbReference>
<dbReference type="Pfam" id="PF00628">
    <property type="entry name" value="PHD"/>
    <property type="match status" value="1"/>
</dbReference>
<name>A0A6I9U9T9_SESIN</name>
<feature type="compositionally biased region" description="Basic and acidic residues" evidence="7">
    <location>
        <begin position="374"/>
        <end position="383"/>
    </location>
</feature>
<feature type="compositionally biased region" description="Acidic residues" evidence="7">
    <location>
        <begin position="535"/>
        <end position="547"/>
    </location>
</feature>
<reference evidence="10" key="1">
    <citation type="submission" date="2025-08" db="UniProtKB">
        <authorList>
            <consortium name="RefSeq"/>
        </authorList>
    </citation>
    <scope>IDENTIFICATION</scope>
</reference>
<comment type="subcellular location">
    <subcellularLocation>
        <location evidence="1">Nucleus</location>
    </subcellularLocation>
</comment>
<dbReference type="InterPro" id="IPR013083">
    <property type="entry name" value="Znf_RING/FYVE/PHD"/>
</dbReference>
<dbReference type="PROSITE" id="PS50016">
    <property type="entry name" value="ZF_PHD_2"/>
    <property type="match status" value="1"/>
</dbReference>
<feature type="region of interest" description="Disordered" evidence="7">
    <location>
        <begin position="169"/>
        <end position="198"/>
    </location>
</feature>
<feature type="region of interest" description="Disordered" evidence="7">
    <location>
        <begin position="1"/>
        <end position="68"/>
    </location>
</feature>
<dbReference type="InterPro" id="IPR032308">
    <property type="entry name" value="TDBD"/>
</dbReference>
<evidence type="ECO:0000313" key="10">
    <source>
        <dbReference type="RefSeq" id="XP_011090724.1"/>
    </source>
</evidence>
<accession>A0A6I9U9T9</accession>
<dbReference type="Pfam" id="PF16135">
    <property type="entry name" value="TDBD"/>
    <property type="match status" value="1"/>
</dbReference>
<dbReference type="FunCoup" id="A0A6I9U9T9">
    <property type="interactions" value="1730"/>
</dbReference>
<evidence type="ECO:0000259" key="8">
    <source>
        <dbReference type="PROSITE" id="PS50016"/>
    </source>
</evidence>
<dbReference type="Gene3D" id="3.30.40.10">
    <property type="entry name" value="Zinc/RING finger domain, C3HC4 (zinc finger)"/>
    <property type="match status" value="1"/>
</dbReference>
<dbReference type="KEGG" id="sind:105171348"/>
<dbReference type="GO" id="GO:0005634">
    <property type="term" value="C:nucleus"/>
    <property type="evidence" value="ECO:0007669"/>
    <property type="project" value="UniProtKB-SubCell"/>
</dbReference>
<dbReference type="SUPFAM" id="SSF55729">
    <property type="entry name" value="Acyl-CoA N-acyltransferases (Nat)"/>
    <property type="match status" value="1"/>
</dbReference>
<dbReference type="InterPro" id="IPR011011">
    <property type="entry name" value="Znf_FYVE_PHD"/>
</dbReference>
<dbReference type="SMART" id="SM00249">
    <property type="entry name" value="PHD"/>
    <property type="match status" value="1"/>
</dbReference>
<organism evidence="9 10">
    <name type="scientific">Sesamum indicum</name>
    <name type="common">Oriental sesame</name>
    <name type="synonym">Sesamum orientale</name>
    <dbReference type="NCBI Taxonomy" id="4182"/>
    <lineage>
        <taxon>Eukaryota</taxon>
        <taxon>Viridiplantae</taxon>
        <taxon>Streptophyta</taxon>
        <taxon>Embryophyta</taxon>
        <taxon>Tracheophyta</taxon>
        <taxon>Spermatophyta</taxon>
        <taxon>Magnoliopsida</taxon>
        <taxon>eudicotyledons</taxon>
        <taxon>Gunneridae</taxon>
        <taxon>Pentapetalae</taxon>
        <taxon>asterids</taxon>
        <taxon>lamiids</taxon>
        <taxon>Lamiales</taxon>
        <taxon>Pedaliaceae</taxon>
        <taxon>Sesamum</taxon>
    </lineage>
</organism>
<dbReference type="PANTHER" id="PTHR46309">
    <property type="entry name" value="PHD FINGER PROTEIN 12"/>
    <property type="match status" value="1"/>
</dbReference>
<dbReference type="GO" id="GO:0008270">
    <property type="term" value="F:zinc ion binding"/>
    <property type="evidence" value="ECO:0007669"/>
    <property type="project" value="UniProtKB-KW"/>
</dbReference>
<feature type="region of interest" description="Disordered" evidence="7">
    <location>
        <begin position="340"/>
        <end position="391"/>
    </location>
</feature>
<evidence type="ECO:0000256" key="1">
    <source>
        <dbReference type="ARBA" id="ARBA00004123"/>
    </source>
</evidence>
<keyword evidence="3 6" id="KW-0863">Zinc-finger</keyword>
<dbReference type="Proteomes" id="UP000504604">
    <property type="component" value="Linkage group LG10"/>
</dbReference>
<dbReference type="Pfam" id="PF22970">
    <property type="entry name" value="DUF7028"/>
    <property type="match status" value="1"/>
</dbReference>
<evidence type="ECO:0000256" key="2">
    <source>
        <dbReference type="ARBA" id="ARBA00022723"/>
    </source>
</evidence>
<dbReference type="GO" id="GO:0006357">
    <property type="term" value="P:regulation of transcription by RNA polymerase II"/>
    <property type="evidence" value="ECO:0007669"/>
    <property type="project" value="TreeGrafter"/>
</dbReference>
<feature type="region of interest" description="Disordered" evidence="7">
    <location>
        <begin position="486"/>
        <end position="548"/>
    </location>
</feature>
<keyword evidence="4" id="KW-0862">Zinc</keyword>
<evidence type="ECO:0000256" key="4">
    <source>
        <dbReference type="ARBA" id="ARBA00022833"/>
    </source>
</evidence>
<dbReference type="OrthoDB" id="429143at2759"/>
<dbReference type="PANTHER" id="PTHR46309:SF1">
    <property type="entry name" value="PHD FINGER PROTEIN 12"/>
    <property type="match status" value="1"/>
</dbReference>
<protein>
    <submittedName>
        <fullName evidence="10">Uncharacterized protein LOC105171348</fullName>
    </submittedName>
</protein>
<dbReference type="InParanoid" id="A0A6I9U9T9"/>
<keyword evidence="9" id="KW-1185">Reference proteome</keyword>
<feature type="domain" description="PHD-type" evidence="8">
    <location>
        <begin position="714"/>
        <end position="759"/>
    </location>
</feature>
<evidence type="ECO:0000256" key="5">
    <source>
        <dbReference type="ARBA" id="ARBA00023242"/>
    </source>
</evidence>
<dbReference type="InterPro" id="IPR042163">
    <property type="entry name" value="PHF12"/>
</dbReference>
<keyword evidence="5" id="KW-0539">Nucleus</keyword>